<evidence type="ECO:0000313" key="3">
    <source>
        <dbReference type="Proteomes" id="UP000029590"/>
    </source>
</evidence>
<proteinExistence type="predicted"/>
<feature type="region of interest" description="Disordered" evidence="1">
    <location>
        <begin position="59"/>
        <end position="82"/>
    </location>
</feature>
<sequence length="82" mass="9066">MTVAMEPIYLDLDALSAAISLSPAVIHKLVRQAQFPKPRSISDRRVGWLTSEVKEWAATRPASENLPPPNCGTGRRRTADPR</sequence>
<protein>
    <submittedName>
        <fullName evidence="2">Prophage CP4-57 regulatory family protein</fullName>
    </submittedName>
</protein>
<dbReference type="AlphaFoldDB" id="A0AAW3ETL8"/>
<gene>
    <name evidence="2" type="ORF">DM48_7112</name>
</gene>
<dbReference type="KEGG" id="bgo:BM43_209"/>
<evidence type="ECO:0000256" key="1">
    <source>
        <dbReference type="SAM" id="MobiDB-lite"/>
    </source>
</evidence>
<comment type="caution">
    <text evidence="2">The sequence shown here is derived from an EMBL/GenBank/DDBJ whole genome shotgun (WGS) entry which is preliminary data.</text>
</comment>
<dbReference type="EMBL" id="JPGG01000017">
    <property type="protein sequence ID" value="KGC11259.1"/>
    <property type="molecule type" value="Genomic_DNA"/>
</dbReference>
<reference evidence="2 3" key="1">
    <citation type="submission" date="2014-04" db="EMBL/GenBank/DDBJ databases">
        <authorList>
            <person name="Bishop-Lilly K.A."/>
            <person name="Broomall S.M."/>
            <person name="Chain P.S."/>
            <person name="Chertkov O."/>
            <person name="Coyne S.R."/>
            <person name="Daligault H.E."/>
            <person name="Davenport K.W."/>
            <person name="Erkkila T."/>
            <person name="Frey K.G."/>
            <person name="Gibbons H.S."/>
            <person name="Gu W."/>
            <person name="Jaissle J."/>
            <person name="Johnson S.L."/>
            <person name="Koroleva G.I."/>
            <person name="Ladner J.T."/>
            <person name="Lo C.-C."/>
            <person name="Minogue T.D."/>
            <person name="Munk C."/>
            <person name="Palacios G.F."/>
            <person name="Redden C.L."/>
            <person name="Rosenzweig C.N."/>
            <person name="Scholz M.B."/>
            <person name="Teshima H."/>
            <person name="Xu Y."/>
        </authorList>
    </citation>
    <scope>NUCLEOTIDE SEQUENCE [LARGE SCALE GENOMIC DNA]</scope>
    <source>
        <strain evidence="3">gladioli</strain>
    </source>
</reference>
<dbReference type="Pfam" id="PF05930">
    <property type="entry name" value="Phage_AlpA"/>
    <property type="match status" value="1"/>
</dbReference>
<dbReference type="Proteomes" id="UP000029590">
    <property type="component" value="Unassembled WGS sequence"/>
</dbReference>
<accession>A0AAW3ETL8</accession>
<dbReference type="RefSeq" id="WP_017918200.1">
    <property type="nucleotide sequence ID" value="NZ_CADEPT010000005.1"/>
</dbReference>
<evidence type="ECO:0000313" key="2">
    <source>
        <dbReference type="EMBL" id="KGC11259.1"/>
    </source>
</evidence>
<name>A0AAW3ETL8_BURGA</name>
<dbReference type="InterPro" id="IPR010260">
    <property type="entry name" value="AlpA"/>
</dbReference>
<dbReference type="Gene3D" id="1.10.238.160">
    <property type="match status" value="1"/>
</dbReference>
<organism evidence="2 3">
    <name type="scientific">Burkholderia gladioli</name>
    <name type="common">Pseudomonas marginata</name>
    <name type="synonym">Phytomonas marginata</name>
    <dbReference type="NCBI Taxonomy" id="28095"/>
    <lineage>
        <taxon>Bacteria</taxon>
        <taxon>Pseudomonadati</taxon>
        <taxon>Pseudomonadota</taxon>
        <taxon>Betaproteobacteria</taxon>
        <taxon>Burkholderiales</taxon>
        <taxon>Burkholderiaceae</taxon>
        <taxon>Burkholderia</taxon>
    </lineage>
</organism>